<proteinExistence type="inferred from homology"/>
<comment type="similarity">
    <text evidence="1">Belongs to the NmrA-type oxidoreductase family. Isoflavone reductase subfamily.</text>
</comment>
<comment type="caution">
    <text evidence="5">The sequence shown here is derived from an EMBL/GenBank/DDBJ whole genome shotgun (WGS) entry which is preliminary data.</text>
</comment>
<dbReference type="PANTHER" id="PTHR47706">
    <property type="entry name" value="NMRA-LIKE FAMILY PROTEIN"/>
    <property type="match status" value="1"/>
</dbReference>
<protein>
    <submittedName>
        <fullName evidence="5">NAD(P)-binding protein</fullName>
    </submittedName>
</protein>
<evidence type="ECO:0000313" key="6">
    <source>
        <dbReference type="Proteomes" id="UP000767238"/>
    </source>
</evidence>
<accession>A0A9P8K7I6</accession>
<keyword evidence="3" id="KW-0560">Oxidoreductase</keyword>
<evidence type="ECO:0000256" key="2">
    <source>
        <dbReference type="ARBA" id="ARBA00022857"/>
    </source>
</evidence>
<dbReference type="Proteomes" id="UP000767238">
    <property type="component" value="Unassembled WGS sequence"/>
</dbReference>
<organism evidence="5 6">
    <name type="scientific">Aureobasidium melanogenum</name>
    <name type="common">Aureobasidium pullulans var. melanogenum</name>
    <dbReference type="NCBI Taxonomy" id="46634"/>
    <lineage>
        <taxon>Eukaryota</taxon>
        <taxon>Fungi</taxon>
        <taxon>Dikarya</taxon>
        <taxon>Ascomycota</taxon>
        <taxon>Pezizomycotina</taxon>
        <taxon>Dothideomycetes</taxon>
        <taxon>Dothideomycetidae</taxon>
        <taxon>Dothideales</taxon>
        <taxon>Saccotheciaceae</taxon>
        <taxon>Aureobasidium</taxon>
    </lineage>
</organism>
<dbReference type="Gene3D" id="3.40.50.720">
    <property type="entry name" value="NAD(P)-binding Rossmann-like Domain"/>
    <property type="match status" value="1"/>
</dbReference>
<evidence type="ECO:0000259" key="4">
    <source>
        <dbReference type="Pfam" id="PF05368"/>
    </source>
</evidence>
<evidence type="ECO:0000256" key="3">
    <source>
        <dbReference type="ARBA" id="ARBA00023002"/>
    </source>
</evidence>
<dbReference type="Gene3D" id="3.90.25.10">
    <property type="entry name" value="UDP-galactose 4-epimerase, domain 1"/>
    <property type="match status" value="1"/>
</dbReference>
<name>A0A9P8K7I6_AURME</name>
<dbReference type="InterPro" id="IPR008030">
    <property type="entry name" value="NmrA-like"/>
</dbReference>
<reference evidence="5" key="1">
    <citation type="journal article" date="2021" name="J Fungi (Basel)">
        <title>Virulence traits and population genomics of the black yeast Aureobasidium melanogenum.</title>
        <authorList>
            <person name="Cernosa A."/>
            <person name="Sun X."/>
            <person name="Gostincar C."/>
            <person name="Fang C."/>
            <person name="Gunde-Cimerman N."/>
            <person name="Song Z."/>
        </authorList>
    </citation>
    <scope>NUCLEOTIDE SEQUENCE</scope>
    <source>
        <strain evidence="5">EXF-8016</strain>
    </source>
</reference>
<dbReference type="OrthoDB" id="10000533at2759"/>
<feature type="domain" description="NmrA-like" evidence="4">
    <location>
        <begin position="32"/>
        <end position="272"/>
    </location>
</feature>
<dbReference type="PANTHER" id="PTHR47706:SF4">
    <property type="entry name" value="NMRA-LIKE DOMAIN-CONTAINING PROTEIN"/>
    <property type="match status" value="1"/>
</dbReference>
<dbReference type="AlphaFoldDB" id="A0A9P8K7I6"/>
<keyword evidence="2" id="KW-0521">NADP</keyword>
<gene>
    <name evidence="5" type="ORF">KCV03_g5786</name>
</gene>
<dbReference type="InterPro" id="IPR036291">
    <property type="entry name" value="NAD(P)-bd_dom_sf"/>
</dbReference>
<dbReference type="GO" id="GO:0016491">
    <property type="term" value="F:oxidoreductase activity"/>
    <property type="evidence" value="ECO:0007669"/>
    <property type="project" value="UniProtKB-KW"/>
</dbReference>
<dbReference type="SUPFAM" id="SSF51735">
    <property type="entry name" value="NAD(P)-binding Rossmann-fold domains"/>
    <property type="match status" value="1"/>
</dbReference>
<dbReference type="EMBL" id="JAHFYH010000040">
    <property type="protein sequence ID" value="KAH0220033.1"/>
    <property type="molecule type" value="Genomic_DNA"/>
</dbReference>
<reference evidence="5" key="2">
    <citation type="submission" date="2021-08" db="EMBL/GenBank/DDBJ databases">
        <authorList>
            <person name="Gostincar C."/>
            <person name="Sun X."/>
            <person name="Song Z."/>
            <person name="Gunde-Cimerman N."/>
        </authorList>
    </citation>
    <scope>NUCLEOTIDE SEQUENCE</scope>
    <source>
        <strain evidence="5">EXF-8016</strain>
    </source>
</reference>
<evidence type="ECO:0000313" key="5">
    <source>
        <dbReference type="EMBL" id="KAH0220033.1"/>
    </source>
</evidence>
<sequence length="344" mass="38654">MPPSAEASTEVDMYDVDKKLESKQQFADKMVKIAIAGGSSNVASEIIDVLVATGKHEILLLSRKEASTSSVIKGTTWIQVDYQNQTQLTHALKGVHTLLSFVAEQENPNSPIQKNLIEAAIKAGVKRFAPSEWVSSGIVSWYSYKAEIRRYLQGTNKEHQVIEYTLFQCGLFLNYLTRPYKSAKHLWQIQTPFDFDQGRCIIAEGGSDSRITFTTVQDLAQVVVRAIDYEHPWPVVGGISGVKMSLKQMIELGEQIRGKPFKVEELPISELRDGTWKSSWTPKIDHPAVPPQKNDELSRLMVSEILRGISAGDFLCSDEWNKLLPDFEFTQAEKFLTSVWDGKT</sequence>
<evidence type="ECO:0000256" key="1">
    <source>
        <dbReference type="ARBA" id="ARBA00005725"/>
    </source>
</evidence>
<feature type="non-terminal residue" evidence="5">
    <location>
        <position position="1"/>
    </location>
</feature>
<dbReference type="Pfam" id="PF05368">
    <property type="entry name" value="NmrA"/>
    <property type="match status" value="1"/>
</dbReference>
<dbReference type="InterPro" id="IPR051609">
    <property type="entry name" value="NmrA/Isoflavone_reductase-like"/>
</dbReference>